<accession>A0A1Y2HTR8</accession>
<dbReference type="SUPFAM" id="SSF47473">
    <property type="entry name" value="EF-hand"/>
    <property type="match status" value="1"/>
</dbReference>
<dbReference type="PRINTS" id="PR00320">
    <property type="entry name" value="GPROTEINBRPT"/>
</dbReference>
<dbReference type="AlphaFoldDB" id="A0A1Y2HTR8"/>
<feature type="compositionally biased region" description="Basic and acidic residues" evidence="5">
    <location>
        <begin position="1099"/>
        <end position="1108"/>
    </location>
</feature>
<feature type="compositionally biased region" description="Low complexity" evidence="5">
    <location>
        <begin position="1134"/>
        <end position="1151"/>
    </location>
</feature>
<feature type="repeat" description="WD" evidence="4">
    <location>
        <begin position="677"/>
        <end position="712"/>
    </location>
</feature>
<dbReference type="PROSITE" id="PS50222">
    <property type="entry name" value="EF_HAND_2"/>
    <property type="match status" value="1"/>
</dbReference>
<dbReference type="SUPFAM" id="SSF50978">
    <property type="entry name" value="WD40 repeat-like"/>
    <property type="match status" value="3"/>
</dbReference>
<feature type="repeat" description="WD" evidence="4">
    <location>
        <begin position="835"/>
        <end position="866"/>
    </location>
</feature>
<dbReference type="PANTHER" id="PTHR44324:SF4">
    <property type="entry name" value="WD40 REPEAT DOMAIN 95"/>
    <property type="match status" value="1"/>
</dbReference>
<dbReference type="PROSITE" id="PS00018">
    <property type="entry name" value="EF_HAND_1"/>
    <property type="match status" value="1"/>
</dbReference>
<dbReference type="InterPro" id="IPR011992">
    <property type="entry name" value="EF-hand-dom_pair"/>
</dbReference>
<keyword evidence="1 4" id="KW-0853">WD repeat</keyword>
<evidence type="ECO:0000259" key="6">
    <source>
        <dbReference type="PROSITE" id="PS50222"/>
    </source>
</evidence>
<name>A0A1Y2HTR8_9FUNG</name>
<feature type="domain" description="EF-hand" evidence="6">
    <location>
        <begin position="147"/>
        <end position="182"/>
    </location>
</feature>
<comment type="caution">
    <text evidence="7">The sequence shown here is derived from an EMBL/GenBank/DDBJ whole genome shotgun (WGS) entry which is preliminary data.</text>
</comment>
<feature type="repeat" description="WD" evidence="4">
    <location>
        <begin position="451"/>
        <end position="492"/>
    </location>
</feature>
<keyword evidence="8" id="KW-1185">Reference proteome</keyword>
<evidence type="ECO:0000256" key="2">
    <source>
        <dbReference type="ARBA" id="ARBA00022737"/>
    </source>
</evidence>
<dbReference type="Pfam" id="PF00400">
    <property type="entry name" value="WD40"/>
    <property type="match status" value="6"/>
</dbReference>
<evidence type="ECO:0000256" key="1">
    <source>
        <dbReference type="ARBA" id="ARBA00022574"/>
    </source>
</evidence>
<keyword evidence="2" id="KW-0677">Repeat</keyword>
<dbReference type="InterPro" id="IPR015943">
    <property type="entry name" value="WD40/YVTN_repeat-like_dom_sf"/>
</dbReference>
<feature type="region of interest" description="Disordered" evidence="5">
    <location>
        <begin position="20"/>
        <end position="96"/>
    </location>
</feature>
<dbReference type="CDD" id="cd00200">
    <property type="entry name" value="WD40"/>
    <property type="match status" value="1"/>
</dbReference>
<dbReference type="InterPro" id="IPR036322">
    <property type="entry name" value="WD40_repeat_dom_sf"/>
</dbReference>
<dbReference type="SMART" id="SM00320">
    <property type="entry name" value="WD40"/>
    <property type="match status" value="10"/>
</dbReference>
<dbReference type="InterPro" id="IPR019775">
    <property type="entry name" value="WD40_repeat_CS"/>
</dbReference>
<dbReference type="PROSITE" id="PS00678">
    <property type="entry name" value="WD_REPEATS_1"/>
    <property type="match status" value="3"/>
</dbReference>
<evidence type="ECO:0000313" key="7">
    <source>
        <dbReference type="EMBL" id="ORZ37998.1"/>
    </source>
</evidence>
<dbReference type="Gene3D" id="1.10.238.10">
    <property type="entry name" value="EF-hand"/>
    <property type="match status" value="1"/>
</dbReference>
<evidence type="ECO:0000256" key="4">
    <source>
        <dbReference type="PROSITE-ProRule" id="PRU00221"/>
    </source>
</evidence>
<dbReference type="GO" id="GO:0005509">
    <property type="term" value="F:calcium ion binding"/>
    <property type="evidence" value="ECO:0007669"/>
    <property type="project" value="InterPro"/>
</dbReference>
<dbReference type="Gene3D" id="2.130.10.10">
    <property type="entry name" value="YVTN repeat-like/Quinoprotein amine dehydrogenase"/>
    <property type="match status" value="4"/>
</dbReference>
<feature type="repeat" description="WD" evidence="4">
    <location>
        <begin position="755"/>
        <end position="777"/>
    </location>
</feature>
<dbReference type="PANTHER" id="PTHR44324">
    <property type="entry name" value="WD40 REPEAT DOMAIN 95"/>
    <property type="match status" value="1"/>
</dbReference>
<keyword evidence="3" id="KW-0106">Calcium</keyword>
<dbReference type="InterPro" id="IPR051242">
    <property type="entry name" value="WD-EF-hand_domain"/>
</dbReference>
<dbReference type="OrthoDB" id="10251381at2759"/>
<feature type="repeat" description="WD" evidence="4">
    <location>
        <begin position="589"/>
        <end position="623"/>
    </location>
</feature>
<evidence type="ECO:0000256" key="3">
    <source>
        <dbReference type="ARBA" id="ARBA00022837"/>
    </source>
</evidence>
<sequence>MSNGPSSVTLGLAQVFASSEHPDLSSTAASVGNHGGDDAVSSSNTLGRRTVSGNMAASTAATNGHDSGNNLNPSHTTSSNPSLAASPTKSPRKASKVANDDIHQYMNIHHFEQLMTIFKTHRNEDGEEGFDIDTFREVFGSVLGGNLSFDQMTQLFMKIDANSDGTVSWDEFSTFVVMVSGLNQEYVKAVVDERVRKLVDSSHKDLIKRIDYIAKERKYFSISRDGTICLWSPKLKLQRSLTTREGMQAWVTDAVLMQDQNKLAVVSDDRQLTIFEMMSIKPRKLITIAPLENNPLSIAYASKFEDERSVLVFGDDGGFINILSFTRRFFVDYTSDNEPLVVKPSLLSHREDNPYRGTITLHRKKVHNEGEWVERIQCFREINAFVTCSSGSVKSLVISDLERKTTRSISVSKGVRCFDYCRRPSFIVTGGRDKVIRLWNPYVLSKAAGSLVGHNAVVTDVLVNQADGHIISLSEDKVIKIWNIRTMNCLQTLTDRFPHRPENVLSAIYFDNVHRQLITGSSKLESWPLYSQYQQSLVRSHEAPIVAALFNNSFHQIVSGCEDSTVTVWEAYSGEKTFQFNQVHGNLEITAMCFDGSGRRLITGSRDGTIKVWNFNNGQLLRKCIKNNSTEVSAVLFTEIGANKYILAVGWDRKISVFLDSPEPFECKPLREIHDAYRGHREDILCVTFAPPSLVATGGLDGSIVVWNLESGTWRCHLADPLLEYKSLESKAVEELGFLYDRTLDVYPKNFKFPLLSAHADGYLRIWDVYEATLVHEVSCGLPEGEGLTGMAMNQTGTRIVVSGSAGHIRVIEVKPFSVREKVDWSGIILVKDIWKCHAIGITCISFISSHNAFLTGAADTTVRLWLTDGNHIGTLGQGEPWDLDDPTSYMPVPADVRQENAIEKKREEFMVMHREELKSAVIGLWKTSKSGLLNSNQASFALQAISNPLFDLDDDIKKAWANYKAVEASLDPKETNARQQLKDMETQIVTMISERLMTPSQNSKDLKISQSNRVVALQMSVVRKWKEFTHRQKMSREWRLDDSDLTIRQSTAHFCYSHSKVHPASASRPTVRIGSVRPETVYKELVKHTKYELTDLKMPEKPNHSKDTSWFTTLASSGNGGSGASSGLPHAMSSEPGETTTSASGTAAVSAGGGGGWGAIKRNLIGK</sequence>
<dbReference type="PROSITE" id="PS50082">
    <property type="entry name" value="WD_REPEATS_2"/>
    <property type="match status" value="6"/>
</dbReference>
<evidence type="ECO:0000256" key="5">
    <source>
        <dbReference type="SAM" id="MobiDB-lite"/>
    </source>
</evidence>
<feature type="region of interest" description="Disordered" evidence="5">
    <location>
        <begin position="1099"/>
        <end position="1154"/>
    </location>
</feature>
<dbReference type="InterPro" id="IPR018247">
    <property type="entry name" value="EF_Hand_1_Ca_BS"/>
</dbReference>
<feature type="repeat" description="WD" evidence="4">
    <location>
        <begin position="538"/>
        <end position="579"/>
    </location>
</feature>
<proteinExistence type="predicted"/>
<feature type="compositionally biased region" description="Polar residues" evidence="5">
    <location>
        <begin position="40"/>
        <end position="89"/>
    </location>
</feature>
<dbReference type="Proteomes" id="UP000193411">
    <property type="component" value="Unassembled WGS sequence"/>
</dbReference>
<dbReference type="InterPro" id="IPR020472">
    <property type="entry name" value="WD40_PAC1"/>
</dbReference>
<protein>
    <submittedName>
        <fullName evidence="7">WD40-repeat-containing domain protein</fullName>
    </submittedName>
</protein>
<evidence type="ECO:0000313" key="8">
    <source>
        <dbReference type="Proteomes" id="UP000193411"/>
    </source>
</evidence>
<dbReference type="PROSITE" id="PS50294">
    <property type="entry name" value="WD_REPEATS_REGION"/>
    <property type="match status" value="5"/>
</dbReference>
<dbReference type="InterPro" id="IPR002048">
    <property type="entry name" value="EF_hand_dom"/>
</dbReference>
<reference evidence="7 8" key="1">
    <citation type="submission" date="2016-07" db="EMBL/GenBank/DDBJ databases">
        <title>Pervasive Adenine N6-methylation of Active Genes in Fungi.</title>
        <authorList>
            <consortium name="DOE Joint Genome Institute"/>
            <person name="Mondo S.J."/>
            <person name="Dannebaum R.O."/>
            <person name="Kuo R.C."/>
            <person name="Labutti K."/>
            <person name="Haridas S."/>
            <person name="Kuo A."/>
            <person name="Salamov A."/>
            <person name="Ahrendt S.R."/>
            <person name="Lipzen A."/>
            <person name="Sullivan W."/>
            <person name="Andreopoulos W.B."/>
            <person name="Clum A."/>
            <person name="Lindquist E."/>
            <person name="Daum C."/>
            <person name="Ramamoorthy G.K."/>
            <person name="Gryganskyi A."/>
            <person name="Culley D."/>
            <person name="Magnuson J.K."/>
            <person name="James T.Y."/>
            <person name="O'Malley M.A."/>
            <person name="Stajich J.E."/>
            <person name="Spatafora J.W."/>
            <person name="Visel A."/>
            <person name="Grigoriev I.V."/>
        </authorList>
    </citation>
    <scope>NUCLEOTIDE SEQUENCE [LARGE SCALE GENOMIC DNA]</scope>
    <source>
        <strain evidence="7 8">PL171</strain>
    </source>
</reference>
<dbReference type="EMBL" id="MCFL01000010">
    <property type="protein sequence ID" value="ORZ37998.1"/>
    <property type="molecule type" value="Genomic_DNA"/>
</dbReference>
<organism evidence="7 8">
    <name type="scientific">Catenaria anguillulae PL171</name>
    <dbReference type="NCBI Taxonomy" id="765915"/>
    <lineage>
        <taxon>Eukaryota</taxon>
        <taxon>Fungi</taxon>
        <taxon>Fungi incertae sedis</taxon>
        <taxon>Blastocladiomycota</taxon>
        <taxon>Blastocladiomycetes</taxon>
        <taxon>Blastocladiales</taxon>
        <taxon>Catenariaceae</taxon>
        <taxon>Catenaria</taxon>
    </lineage>
</organism>
<dbReference type="InterPro" id="IPR001680">
    <property type="entry name" value="WD40_rpt"/>
</dbReference>
<gene>
    <name evidence="7" type="ORF">BCR44DRAFT_1483660</name>
</gene>